<feature type="compositionally biased region" description="Gly residues" evidence="2">
    <location>
        <begin position="527"/>
        <end position="538"/>
    </location>
</feature>
<evidence type="ECO:0000313" key="5">
    <source>
        <dbReference type="Proteomes" id="UP001167160"/>
    </source>
</evidence>
<evidence type="ECO:0000256" key="1">
    <source>
        <dbReference type="ARBA" id="ARBA00022801"/>
    </source>
</evidence>
<protein>
    <submittedName>
        <fullName evidence="4">Serine/threonine-protein phosphatase</fullName>
    </submittedName>
</protein>
<reference evidence="4" key="1">
    <citation type="journal article" date="2023" name="Int. J. Syst. Evol. Microbiol.">
        <title>Streptomyces meridianus sp. nov. isolated from brackish water of the Tagus estuary in Alcochete, Portugal.</title>
        <authorList>
            <person name="Santos J.D.N."/>
            <person name="Klimek D."/>
            <person name="Calusinska M."/>
            <person name="Lobo Da Cunha A."/>
            <person name="Catita J."/>
            <person name="Goncalves H."/>
            <person name="Gonzalez I."/>
            <person name="Reyes F."/>
            <person name="Lage O.M."/>
        </authorList>
    </citation>
    <scope>NUCLEOTIDE SEQUENCE</scope>
    <source>
        <strain evidence="4">MTZ3.1</strain>
    </source>
</reference>
<dbReference type="SUPFAM" id="SSF81606">
    <property type="entry name" value="PP2C-like"/>
    <property type="match status" value="1"/>
</dbReference>
<dbReference type="InterPro" id="IPR052016">
    <property type="entry name" value="Bact_Sigma-Reg"/>
</dbReference>
<gene>
    <name evidence="4" type="ORF">M1E25_05265</name>
</gene>
<proteinExistence type="predicted"/>
<dbReference type="Pfam" id="PF07228">
    <property type="entry name" value="SpoIIE"/>
    <property type="match status" value="1"/>
</dbReference>
<feature type="domain" description="PPM-type phosphatase" evidence="3">
    <location>
        <begin position="296"/>
        <end position="519"/>
    </location>
</feature>
<evidence type="ECO:0000259" key="3">
    <source>
        <dbReference type="SMART" id="SM00331"/>
    </source>
</evidence>
<dbReference type="SMART" id="SM00331">
    <property type="entry name" value="PP2C_SIG"/>
    <property type="match status" value="1"/>
</dbReference>
<name>A0ABT0X4R1_9ACTN</name>
<comment type="caution">
    <text evidence="4">The sequence shown here is derived from an EMBL/GenBank/DDBJ whole genome shotgun (WGS) entry which is preliminary data.</text>
</comment>
<feature type="region of interest" description="Disordered" evidence="2">
    <location>
        <begin position="519"/>
        <end position="538"/>
    </location>
</feature>
<evidence type="ECO:0000313" key="4">
    <source>
        <dbReference type="EMBL" id="MCM2576769.1"/>
    </source>
</evidence>
<dbReference type="InterPro" id="IPR036457">
    <property type="entry name" value="PPM-type-like_dom_sf"/>
</dbReference>
<keyword evidence="1" id="KW-0378">Hydrolase</keyword>
<dbReference type="InterPro" id="IPR029016">
    <property type="entry name" value="GAF-like_dom_sf"/>
</dbReference>
<dbReference type="Gene3D" id="3.60.40.10">
    <property type="entry name" value="PPM-type phosphatase domain"/>
    <property type="match status" value="1"/>
</dbReference>
<dbReference type="PANTHER" id="PTHR43156">
    <property type="entry name" value="STAGE II SPORULATION PROTEIN E-RELATED"/>
    <property type="match status" value="1"/>
</dbReference>
<sequence>MKTRKVPGRPLPDVTLEASPHPVVVLDEAGRVRSSNTAATLVFPALETGAPLADGVPAWLAEAHARGEGTAHGAVGDRTFRASRSAPAPGGAAWWFTDTTEQSAAEEALRRERGRTAFLVEASNQLLSSLNARRCMDTTAQLAAGHLADAAVVLGPSGRRRIHVTRAVRGGPATRELLAVDPAEVPGLADALAGFPAVPSRWIDASTVPGWLVPDGFGPVGSLMITSLPGNGAPPGALVLLRREGAGPFSEGEEGFARVFAARAGAAICAAQLYAEQSAVADLLTEDLLPPVLERIDGIELAGGYRPSRDDHRIGGDFYDLYPAGVPGGETMVVLGDVCGKGLEAAVLTGRIRTTLQALRLVEPDHERLLELLNGALLSSRHTRYATLVLASVRRTGEVLRLRLTSGGHPAPLIVRADGGVETADTSGSLIGALPEVQATTYSTELRPGETCLLFSDGITEARGGPFGRDMFGEERLSEALSHCAGMPAEAVVEHVRMLASDWLGTGRHDDMALLAITAPRRPRPGPAGGQGHGRSTA</sequence>
<dbReference type="InterPro" id="IPR001932">
    <property type="entry name" value="PPM-type_phosphatase-like_dom"/>
</dbReference>
<evidence type="ECO:0000256" key="2">
    <source>
        <dbReference type="SAM" id="MobiDB-lite"/>
    </source>
</evidence>
<dbReference type="PANTHER" id="PTHR43156:SF2">
    <property type="entry name" value="STAGE II SPORULATION PROTEIN E"/>
    <property type="match status" value="1"/>
</dbReference>
<organism evidence="4 5">
    <name type="scientific">Streptomyces meridianus</name>
    <dbReference type="NCBI Taxonomy" id="2938945"/>
    <lineage>
        <taxon>Bacteria</taxon>
        <taxon>Bacillati</taxon>
        <taxon>Actinomycetota</taxon>
        <taxon>Actinomycetes</taxon>
        <taxon>Kitasatosporales</taxon>
        <taxon>Streptomycetaceae</taxon>
        <taxon>Streptomyces</taxon>
    </lineage>
</organism>
<dbReference type="SUPFAM" id="SSF55781">
    <property type="entry name" value="GAF domain-like"/>
    <property type="match status" value="1"/>
</dbReference>
<dbReference type="RefSeq" id="WP_251410328.1">
    <property type="nucleotide sequence ID" value="NZ_JAMQGM010000012.1"/>
</dbReference>
<accession>A0ABT0X4R1</accession>
<keyword evidence="5" id="KW-1185">Reference proteome</keyword>
<dbReference type="EMBL" id="JAMQGM010000012">
    <property type="protein sequence ID" value="MCM2576769.1"/>
    <property type="molecule type" value="Genomic_DNA"/>
</dbReference>
<dbReference type="Proteomes" id="UP001167160">
    <property type="component" value="Unassembled WGS sequence"/>
</dbReference>
<dbReference type="Gene3D" id="3.30.450.40">
    <property type="match status" value="1"/>
</dbReference>